<protein>
    <recommendedName>
        <fullName evidence="4">DUF2938 domain-containing protein</fullName>
    </recommendedName>
</protein>
<organism evidence="2 3">
    <name type="scientific">Noviherbaspirillum humi</name>
    <dbReference type="NCBI Taxonomy" id="1688639"/>
    <lineage>
        <taxon>Bacteria</taxon>
        <taxon>Pseudomonadati</taxon>
        <taxon>Pseudomonadota</taxon>
        <taxon>Betaproteobacteria</taxon>
        <taxon>Burkholderiales</taxon>
        <taxon>Oxalobacteraceae</taxon>
        <taxon>Noviherbaspirillum</taxon>
    </lineage>
</organism>
<feature type="transmembrane region" description="Helical" evidence="1">
    <location>
        <begin position="100"/>
        <end position="121"/>
    </location>
</feature>
<dbReference type="OrthoDB" id="9812539at2"/>
<evidence type="ECO:0008006" key="4">
    <source>
        <dbReference type="Google" id="ProtNLM"/>
    </source>
</evidence>
<feature type="transmembrane region" description="Helical" evidence="1">
    <location>
        <begin position="69"/>
        <end position="88"/>
    </location>
</feature>
<dbReference type="EMBL" id="FZOT01000024">
    <property type="protein sequence ID" value="SNT31200.1"/>
    <property type="molecule type" value="Genomic_DNA"/>
</dbReference>
<keyword evidence="1" id="KW-1133">Transmembrane helix</keyword>
<evidence type="ECO:0000313" key="3">
    <source>
        <dbReference type="Proteomes" id="UP000198284"/>
    </source>
</evidence>
<sequence length="164" mass="17397">MTATEAFVRIILLGTGATAVMDAWLLLLKRMGVQTLNFAFIGRWVGHCFRGTLVHPSIGKALPIPGERVLGWLGHYAIGIAFAGLLVGLEGTAWMRAPSLLPAVAVGLGTVAVPLLAMQPAMGMGIAASRTPTPFRNCMRSVVNHAVFGLGLYLASAAVEWFIR</sequence>
<name>A0A239LLM9_9BURK</name>
<gene>
    <name evidence="2" type="ORF">SAMN06265795_12431</name>
</gene>
<keyword evidence="3" id="KW-1185">Reference proteome</keyword>
<feature type="transmembrane region" description="Helical" evidence="1">
    <location>
        <begin position="6"/>
        <end position="28"/>
    </location>
</feature>
<proteinExistence type="predicted"/>
<dbReference type="InterPro" id="IPR021329">
    <property type="entry name" value="DUF2938"/>
</dbReference>
<feature type="transmembrane region" description="Helical" evidence="1">
    <location>
        <begin position="142"/>
        <end position="163"/>
    </location>
</feature>
<keyword evidence="1" id="KW-0812">Transmembrane</keyword>
<evidence type="ECO:0000256" key="1">
    <source>
        <dbReference type="SAM" id="Phobius"/>
    </source>
</evidence>
<keyword evidence="1" id="KW-0472">Membrane</keyword>
<reference evidence="2 3" key="1">
    <citation type="submission" date="2017-06" db="EMBL/GenBank/DDBJ databases">
        <authorList>
            <person name="Kim H.J."/>
            <person name="Triplett B.A."/>
        </authorList>
    </citation>
    <scope>NUCLEOTIDE SEQUENCE [LARGE SCALE GENOMIC DNA]</scope>
    <source>
        <strain evidence="2 3">U15</strain>
    </source>
</reference>
<dbReference type="AlphaFoldDB" id="A0A239LLM9"/>
<dbReference type="Proteomes" id="UP000198284">
    <property type="component" value="Unassembled WGS sequence"/>
</dbReference>
<dbReference type="Pfam" id="PF11158">
    <property type="entry name" value="DUF2938"/>
    <property type="match status" value="1"/>
</dbReference>
<evidence type="ECO:0000313" key="2">
    <source>
        <dbReference type="EMBL" id="SNT31200.1"/>
    </source>
</evidence>
<dbReference type="RefSeq" id="WP_089401530.1">
    <property type="nucleotide sequence ID" value="NZ_FZOT01000024.1"/>
</dbReference>
<accession>A0A239LLM9</accession>